<name>L0D505_SINAD</name>
<sequence>MQTRPWLEQVWSEVVRSGLPPAYADRLLTELSDHAEELGDQAEQRLGKAEELAGAAVLAYRSSSFAGRHPLAAFVLLPLLLVVAGLGVHAVVVVASLEGLAWAFGQPDHPVVAWAAIASVRLIGYVSPLAVVIGGWAVYRRCGRPLGWFLALALLVAGFAALIVTGFDPLMPAAPVDLFVKLVPPNELHRVAQAALTGAVGLSFAGLDRVRRVRAFATVLS</sequence>
<protein>
    <submittedName>
        <fullName evidence="2">Uncharacterized protein</fullName>
    </submittedName>
</protein>
<dbReference type="STRING" id="886293.Sinac_0052"/>
<reference evidence="2 3" key="1">
    <citation type="submission" date="2012-02" db="EMBL/GenBank/DDBJ databases">
        <title>Complete sequence of chromosome of Singulisphaera acidiphila DSM 18658.</title>
        <authorList>
            <consortium name="US DOE Joint Genome Institute (JGI-PGF)"/>
            <person name="Lucas S."/>
            <person name="Copeland A."/>
            <person name="Lapidus A."/>
            <person name="Glavina del Rio T."/>
            <person name="Dalin E."/>
            <person name="Tice H."/>
            <person name="Bruce D."/>
            <person name="Goodwin L."/>
            <person name="Pitluck S."/>
            <person name="Peters L."/>
            <person name="Ovchinnikova G."/>
            <person name="Chertkov O."/>
            <person name="Kyrpides N."/>
            <person name="Mavromatis K."/>
            <person name="Ivanova N."/>
            <person name="Brettin T."/>
            <person name="Detter J.C."/>
            <person name="Han C."/>
            <person name="Larimer F."/>
            <person name="Land M."/>
            <person name="Hauser L."/>
            <person name="Markowitz V."/>
            <person name="Cheng J.-F."/>
            <person name="Hugenholtz P."/>
            <person name="Woyke T."/>
            <person name="Wu D."/>
            <person name="Tindall B."/>
            <person name="Pomrenke H."/>
            <person name="Brambilla E."/>
            <person name="Klenk H.-P."/>
            <person name="Eisen J.A."/>
        </authorList>
    </citation>
    <scope>NUCLEOTIDE SEQUENCE [LARGE SCALE GENOMIC DNA]</scope>
    <source>
        <strain evidence="3">ATCC BAA-1392 / DSM 18658 / VKM B-2454 / MOB10</strain>
    </source>
</reference>
<evidence type="ECO:0000313" key="3">
    <source>
        <dbReference type="Proteomes" id="UP000010798"/>
    </source>
</evidence>
<keyword evidence="1" id="KW-1133">Transmembrane helix</keyword>
<keyword evidence="1" id="KW-0472">Membrane</keyword>
<dbReference type="EMBL" id="CP003364">
    <property type="protein sequence ID" value="AGA24514.1"/>
    <property type="molecule type" value="Genomic_DNA"/>
</dbReference>
<evidence type="ECO:0000256" key="1">
    <source>
        <dbReference type="SAM" id="Phobius"/>
    </source>
</evidence>
<dbReference type="HOGENOM" id="CLU_1249928_0_0_0"/>
<proteinExistence type="predicted"/>
<organism evidence="2 3">
    <name type="scientific">Singulisphaera acidiphila (strain ATCC BAA-1392 / DSM 18658 / VKM B-2454 / MOB10)</name>
    <dbReference type="NCBI Taxonomy" id="886293"/>
    <lineage>
        <taxon>Bacteria</taxon>
        <taxon>Pseudomonadati</taxon>
        <taxon>Planctomycetota</taxon>
        <taxon>Planctomycetia</taxon>
        <taxon>Isosphaerales</taxon>
        <taxon>Isosphaeraceae</taxon>
        <taxon>Singulisphaera</taxon>
    </lineage>
</organism>
<dbReference type="AlphaFoldDB" id="L0D505"/>
<dbReference type="eggNOG" id="ENOG502ZQF8">
    <property type="taxonomic scope" value="Bacteria"/>
</dbReference>
<feature type="transmembrane region" description="Helical" evidence="1">
    <location>
        <begin position="187"/>
        <end position="207"/>
    </location>
</feature>
<keyword evidence="1" id="KW-0812">Transmembrane</keyword>
<keyword evidence="3" id="KW-1185">Reference proteome</keyword>
<gene>
    <name evidence="2" type="ordered locus">Sinac_0052</name>
</gene>
<dbReference type="KEGG" id="saci:Sinac_0052"/>
<dbReference type="RefSeq" id="WP_015243699.1">
    <property type="nucleotide sequence ID" value="NC_019892.1"/>
</dbReference>
<feature type="transmembrane region" description="Helical" evidence="1">
    <location>
        <begin position="146"/>
        <end position="167"/>
    </location>
</feature>
<feature type="transmembrane region" description="Helical" evidence="1">
    <location>
        <begin position="71"/>
        <end position="92"/>
    </location>
</feature>
<feature type="transmembrane region" description="Helical" evidence="1">
    <location>
        <begin position="112"/>
        <end position="139"/>
    </location>
</feature>
<accession>L0D505</accession>
<evidence type="ECO:0000313" key="2">
    <source>
        <dbReference type="EMBL" id="AGA24514.1"/>
    </source>
</evidence>
<dbReference type="Proteomes" id="UP000010798">
    <property type="component" value="Chromosome"/>
</dbReference>
<dbReference type="OrthoDB" id="292731at2"/>